<dbReference type="InterPro" id="IPR038693">
    <property type="entry name" value="PaaB_sf"/>
</dbReference>
<comment type="caution">
    <text evidence="1">The sequence shown here is derived from an EMBL/GenBank/DDBJ whole genome shotgun (WGS) entry which is preliminary data.</text>
</comment>
<proteinExistence type="predicted"/>
<dbReference type="EMBL" id="VBAM01000099">
    <property type="protein sequence ID" value="TMJ14549.1"/>
    <property type="molecule type" value="Genomic_DNA"/>
</dbReference>
<evidence type="ECO:0008006" key="3">
    <source>
        <dbReference type="Google" id="ProtNLM"/>
    </source>
</evidence>
<evidence type="ECO:0000313" key="2">
    <source>
        <dbReference type="Proteomes" id="UP000320393"/>
    </source>
</evidence>
<protein>
    <recommendedName>
        <fullName evidence="3">1,2-phenylacetyl-CoA epoxidase subunit B</fullName>
    </recommendedName>
</protein>
<sequence>MGPRGDDARGGRVMLAGRPTRPDAWERRLDSPPDVWAVFLQAHKRDPHVHVGDVHAPDAEMALVLAKENYARRDPCVTLWVVRAAEIHTTTQDAAEMFEPAIDKSYRFGGSYRRQQQVYRSAWRLSHRDEDQ</sequence>
<dbReference type="Pfam" id="PF06243">
    <property type="entry name" value="PaaB"/>
    <property type="match status" value="1"/>
</dbReference>
<dbReference type="Gene3D" id="3.10.20.520">
    <property type="entry name" value="Phenylacetic acid degradation B"/>
    <property type="match status" value="1"/>
</dbReference>
<name>A0A537M2R4_9BACT</name>
<dbReference type="InterPro" id="IPR009359">
    <property type="entry name" value="PaaB"/>
</dbReference>
<organism evidence="1 2">
    <name type="scientific">Candidatus Segetimicrobium genomatis</name>
    <dbReference type="NCBI Taxonomy" id="2569760"/>
    <lineage>
        <taxon>Bacteria</taxon>
        <taxon>Bacillati</taxon>
        <taxon>Candidatus Sysuimicrobiota</taxon>
        <taxon>Candidatus Sysuimicrobiia</taxon>
        <taxon>Candidatus Sysuimicrobiales</taxon>
        <taxon>Candidatus Segetimicrobiaceae</taxon>
        <taxon>Candidatus Segetimicrobium</taxon>
    </lineage>
</organism>
<reference evidence="1 2" key="1">
    <citation type="journal article" date="2019" name="Nat. Microbiol.">
        <title>Mediterranean grassland soil C-N compound turnover is dependent on rainfall and depth, and is mediated by genomically divergent microorganisms.</title>
        <authorList>
            <person name="Diamond S."/>
            <person name="Andeer P.F."/>
            <person name="Li Z."/>
            <person name="Crits-Christoph A."/>
            <person name="Burstein D."/>
            <person name="Anantharaman K."/>
            <person name="Lane K.R."/>
            <person name="Thomas B.C."/>
            <person name="Pan C."/>
            <person name="Northen T.R."/>
            <person name="Banfield J.F."/>
        </authorList>
    </citation>
    <scope>NUCLEOTIDE SEQUENCE [LARGE SCALE GENOMIC DNA]</scope>
    <source>
        <strain evidence="1">NP_5</strain>
    </source>
</reference>
<accession>A0A537M2R4</accession>
<gene>
    <name evidence="1" type="ORF">E6H02_03080</name>
</gene>
<evidence type="ECO:0000313" key="1">
    <source>
        <dbReference type="EMBL" id="TMJ14549.1"/>
    </source>
</evidence>
<dbReference type="AlphaFoldDB" id="A0A537M2R4"/>
<dbReference type="Proteomes" id="UP000320393">
    <property type="component" value="Unassembled WGS sequence"/>
</dbReference>